<protein>
    <submittedName>
        <fullName evidence="2">Uncharacterized protein</fullName>
    </submittedName>
</protein>
<reference evidence="2 3" key="1">
    <citation type="journal article" date="2016" name="BMC Genomics">
        <title>Comparative genomic and transcriptomic analyses of the Fuzhuan brick tea-fermentation fungus Aspergillus cristatus.</title>
        <authorList>
            <person name="Ge Y."/>
            <person name="Wang Y."/>
            <person name="Liu Y."/>
            <person name="Tan Y."/>
            <person name="Ren X."/>
            <person name="Zhang X."/>
            <person name="Hyde K.D."/>
            <person name="Liu Y."/>
            <person name="Liu Z."/>
        </authorList>
    </citation>
    <scope>NUCLEOTIDE SEQUENCE [LARGE SCALE GENOMIC DNA]</scope>
    <source>
        <strain evidence="2 3">GZAAS20.1005</strain>
    </source>
</reference>
<dbReference type="VEuPathDB" id="FungiDB:SI65_03420"/>
<comment type="caution">
    <text evidence="2">The sequence shown here is derived from an EMBL/GenBank/DDBJ whole genome shotgun (WGS) entry which is preliminary data.</text>
</comment>
<organism evidence="2 3">
    <name type="scientific">Aspergillus cristatus</name>
    <name type="common">Chinese Fuzhuan brick tea-fermentation fungus</name>
    <name type="synonym">Eurotium cristatum</name>
    <dbReference type="NCBI Taxonomy" id="573508"/>
    <lineage>
        <taxon>Eukaryota</taxon>
        <taxon>Fungi</taxon>
        <taxon>Dikarya</taxon>
        <taxon>Ascomycota</taxon>
        <taxon>Pezizomycotina</taxon>
        <taxon>Eurotiomycetes</taxon>
        <taxon>Eurotiomycetidae</taxon>
        <taxon>Eurotiales</taxon>
        <taxon>Aspergillaceae</taxon>
        <taxon>Aspergillus</taxon>
        <taxon>Aspergillus subgen. Aspergillus</taxon>
    </lineage>
</organism>
<dbReference type="OrthoDB" id="76567at2759"/>
<name>A0A1E3BHH3_ASPCR</name>
<feature type="region of interest" description="Disordered" evidence="1">
    <location>
        <begin position="1"/>
        <end position="23"/>
    </location>
</feature>
<evidence type="ECO:0000256" key="1">
    <source>
        <dbReference type="SAM" id="MobiDB-lite"/>
    </source>
</evidence>
<proteinExistence type="predicted"/>
<accession>A0A1E3BHH3</accession>
<dbReference type="Proteomes" id="UP000094569">
    <property type="component" value="Unassembled WGS sequence"/>
</dbReference>
<evidence type="ECO:0000313" key="3">
    <source>
        <dbReference type="Proteomes" id="UP000094569"/>
    </source>
</evidence>
<dbReference type="AlphaFoldDB" id="A0A1E3BHH3"/>
<dbReference type="EMBL" id="JXNT01000003">
    <property type="protein sequence ID" value="ODM20367.1"/>
    <property type="molecule type" value="Genomic_DNA"/>
</dbReference>
<gene>
    <name evidence="2" type="ORF">SI65_03420</name>
</gene>
<sequence length="271" mass="31941">MVPDWKAGLPLDTPELSIPDPSDHPSIGALINRELHRETDNPNDSPYLILHNIPPDFIEKIYWNPRAYDMPNIWMWYNEAERFLIAKRAPDMVEEAARSCLLNDLYVKTHEMGLGQYYGCFGRTTWDVYVEGWRRFPTVVVHRGYMDFVERYRVEARWWLMVIRGNKKKEMKSVIVVGVERARPHILIEEWKNDDVVQPPIKAQTLNFTMGEDGIIQITGASFTIRFSDLFGRDPANQQERDTTWTKEELERYAKMVFVDQGFITIERYYS</sequence>
<keyword evidence="3" id="KW-1185">Reference proteome</keyword>
<evidence type="ECO:0000313" key="2">
    <source>
        <dbReference type="EMBL" id="ODM20367.1"/>
    </source>
</evidence>